<feature type="domain" description="RING-type" evidence="7">
    <location>
        <begin position="40"/>
        <end position="79"/>
    </location>
</feature>
<geneLocation type="mitochondrion" evidence="8"/>
<feature type="region of interest" description="Disordered" evidence="5">
    <location>
        <begin position="203"/>
        <end position="223"/>
    </location>
</feature>
<organism evidence="8 9">
    <name type="scientific">Plasmodiophora brassicae</name>
    <name type="common">Clubroot disease agent</name>
    <dbReference type="NCBI Taxonomy" id="37360"/>
    <lineage>
        <taxon>Eukaryota</taxon>
        <taxon>Sar</taxon>
        <taxon>Rhizaria</taxon>
        <taxon>Endomyxa</taxon>
        <taxon>Phytomyxea</taxon>
        <taxon>Plasmodiophorida</taxon>
        <taxon>Plasmodiophoridae</taxon>
        <taxon>Plasmodiophora</taxon>
    </lineage>
</organism>
<gene>
    <name evidence="8" type="ORF">PLBR_LOCUS2790</name>
</gene>
<dbReference type="PROSITE" id="PS00518">
    <property type="entry name" value="ZF_RING_1"/>
    <property type="match status" value="1"/>
</dbReference>
<dbReference type="EMBL" id="OVEO01000004">
    <property type="protein sequence ID" value="SPQ95575.1"/>
    <property type="molecule type" value="Genomic_DNA"/>
</dbReference>
<dbReference type="AlphaFoldDB" id="A0A3P3Y5V6"/>
<keyword evidence="8" id="KW-0496">Mitochondrion</keyword>
<dbReference type="InterPro" id="IPR013083">
    <property type="entry name" value="Znf_RING/FYVE/PHD"/>
</dbReference>
<dbReference type="InterPro" id="IPR001841">
    <property type="entry name" value="Znf_RING"/>
</dbReference>
<dbReference type="PROSITE" id="PS50003">
    <property type="entry name" value="PH_DOMAIN"/>
    <property type="match status" value="2"/>
</dbReference>
<dbReference type="SMART" id="SM00233">
    <property type="entry name" value="PH"/>
    <property type="match status" value="2"/>
</dbReference>
<dbReference type="PANTHER" id="PTHR14336">
    <property type="entry name" value="TANDEM PH DOMAIN CONTAINING PROTEIN"/>
    <property type="match status" value="1"/>
</dbReference>
<dbReference type="InterPro" id="IPR011993">
    <property type="entry name" value="PH-like_dom_sf"/>
</dbReference>
<accession>A0A3P3Y5V6</accession>
<evidence type="ECO:0000256" key="3">
    <source>
        <dbReference type="ARBA" id="ARBA00022833"/>
    </source>
</evidence>
<keyword evidence="2 4" id="KW-0863">Zinc-finger</keyword>
<reference evidence="8 9" key="1">
    <citation type="submission" date="2018-03" db="EMBL/GenBank/DDBJ databases">
        <authorList>
            <person name="Fogelqvist J."/>
        </authorList>
    </citation>
    <scope>NUCLEOTIDE SEQUENCE [LARGE SCALE GENOMIC DNA]</scope>
</reference>
<feature type="domain" description="PH" evidence="6">
    <location>
        <begin position="336"/>
        <end position="455"/>
    </location>
</feature>
<feature type="compositionally biased region" description="Basic and acidic residues" evidence="5">
    <location>
        <begin position="203"/>
        <end position="214"/>
    </location>
</feature>
<keyword evidence="1" id="KW-0479">Metal-binding</keyword>
<evidence type="ECO:0000313" key="9">
    <source>
        <dbReference type="Proteomes" id="UP000290189"/>
    </source>
</evidence>
<dbReference type="Proteomes" id="UP000290189">
    <property type="component" value="Unassembled WGS sequence"/>
</dbReference>
<sequence>MNDPSPAGDVLESAVPPMAKGKACRVQPARHKVGAGIGQCPICFETPTKPPKLSSCTHVMCLECILEWAKVTNRCPMCKEWFFFYLDGAGNQYMVQPRQQNVSFAQQMAEFSTSAPAQHHVVLSGLVDLGTCPPGLSNSSFVVRTTTLWVKHYNIVRSFAWQNRLLGRIYEAIRSCIHCSYEAVPGTHGLPGGNWDTASDIVGDRAGQDTKPEESAAAGPTPDAVPKILISSFLFKRGNTNKNWRRRFFALYSDGQLHWYLDTKDEYTDRADGSLGHLCLADILLISEPGPLDFALTQASRTYHFRADSAYVLNKWREAFQPLIDKLDKKSTADLNVVKHGSMFKKGRLNFTSWCNRYFALMNGQLFYFARESDFRMFRRLASGSPSMFKSAKDKYVIKSLSLRNATVDMIEDGAERMINCLVLRAPENRRDLIMSACSRSRAQEWVDAMRKEIEKEGNARVPGS</sequence>
<dbReference type="SMART" id="SM00184">
    <property type="entry name" value="RING"/>
    <property type="match status" value="1"/>
</dbReference>
<feature type="domain" description="PH" evidence="6">
    <location>
        <begin position="227"/>
        <end position="325"/>
    </location>
</feature>
<dbReference type="InterPro" id="IPR001849">
    <property type="entry name" value="PH_domain"/>
</dbReference>
<dbReference type="Gene3D" id="3.30.40.10">
    <property type="entry name" value="Zinc/RING finger domain, C3HC4 (zinc finger)"/>
    <property type="match status" value="1"/>
</dbReference>
<dbReference type="PROSITE" id="PS50089">
    <property type="entry name" value="ZF_RING_2"/>
    <property type="match status" value="1"/>
</dbReference>
<dbReference type="SUPFAM" id="SSF57850">
    <property type="entry name" value="RING/U-box"/>
    <property type="match status" value="1"/>
</dbReference>
<dbReference type="InterPro" id="IPR017907">
    <property type="entry name" value="Znf_RING_CS"/>
</dbReference>
<evidence type="ECO:0000256" key="4">
    <source>
        <dbReference type="PROSITE-ProRule" id="PRU00175"/>
    </source>
</evidence>
<dbReference type="PANTHER" id="PTHR14336:SF8">
    <property type="entry name" value="PROTEIN OPY1"/>
    <property type="match status" value="1"/>
</dbReference>
<proteinExistence type="predicted"/>
<evidence type="ECO:0000313" key="8">
    <source>
        <dbReference type="EMBL" id="SPQ95575.1"/>
    </source>
</evidence>
<dbReference type="SUPFAM" id="SSF50729">
    <property type="entry name" value="PH domain-like"/>
    <property type="match status" value="2"/>
</dbReference>
<dbReference type="GO" id="GO:0008270">
    <property type="term" value="F:zinc ion binding"/>
    <property type="evidence" value="ECO:0007669"/>
    <property type="project" value="UniProtKB-KW"/>
</dbReference>
<name>A0A3P3Y5V6_PLABS</name>
<evidence type="ECO:0000256" key="5">
    <source>
        <dbReference type="SAM" id="MobiDB-lite"/>
    </source>
</evidence>
<dbReference type="InterPro" id="IPR051707">
    <property type="entry name" value="PI-Interact_SigTrans_Reg"/>
</dbReference>
<keyword evidence="3" id="KW-0862">Zinc</keyword>
<evidence type="ECO:0008006" key="10">
    <source>
        <dbReference type="Google" id="ProtNLM"/>
    </source>
</evidence>
<dbReference type="Gene3D" id="2.30.29.30">
    <property type="entry name" value="Pleckstrin-homology domain (PH domain)/Phosphotyrosine-binding domain (PTB)"/>
    <property type="match status" value="2"/>
</dbReference>
<dbReference type="Pfam" id="PF13639">
    <property type="entry name" value="zf-RING_2"/>
    <property type="match status" value="1"/>
</dbReference>
<evidence type="ECO:0000259" key="7">
    <source>
        <dbReference type="PROSITE" id="PS50089"/>
    </source>
</evidence>
<dbReference type="Pfam" id="PF00169">
    <property type="entry name" value="PH"/>
    <property type="match status" value="2"/>
</dbReference>
<evidence type="ECO:0000256" key="1">
    <source>
        <dbReference type="ARBA" id="ARBA00022723"/>
    </source>
</evidence>
<protein>
    <recommendedName>
        <fullName evidence="10">RING-type domain-containing protein</fullName>
    </recommendedName>
</protein>
<evidence type="ECO:0000256" key="2">
    <source>
        <dbReference type="ARBA" id="ARBA00022771"/>
    </source>
</evidence>
<evidence type="ECO:0000259" key="6">
    <source>
        <dbReference type="PROSITE" id="PS50003"/>
    </source>
</evidence>